<dbReference type="Proteomes" id="UP000736335">
    <property type="component" value="Unassembled WGS sequence"/>
</dbReference>
<evidence type="ECO:0000313" key="3">
    <source>
        <dbReference type="EMBL" id="KAF9779659.1"/>
    </source>
</evidence>
<protein>
    <submittedName>
        <fullName evidence="3">Uncharacterized protein</fullName>
    </submittedName>
</protein>
<proteinExistence type="predicted"/>
<reference evidence="3" key="1">
    <citation type="journal article" date="2020" name="Nat. Commun.">
        <title>Large-scale genome sequencing of mycorrhizal fungi provides insights into the early evolution of symbiotic traits.</title>
        <authorList>
            <person name="Miyauchi S."/>
            <person name="Kiss E."/>
            <person name="Kuo A."/>
            <person name="Drula E."/>
            <person name="Kohler A."/>
            <person name="Sanchez-Garcia M."/>
            <person name="Morin E."/>
            <person name="Andreopoulos B."/>
            <person name="Barry K.W."/>
            <person name="Bonito G."/>
            <person name="Buee M."/>
            <person name="Carver A."/>
            <person name="Chen C."/>
            <person name="Cichocki N."/>
            <person name="Clum A."/>
            <person name="Culley D."/>
            <person name="Crous P.W."/>
            <person name="Fauchery L."/>
            <person name="Girlanda M."/>
            <person name="Hayes R.D."/>
            <person name="Keri Z."/>
            <person name="LaButti K."/>
            <person name="Lipzen A."/>
            <person name="Lombard V."/>
            <person name="Magnuson J."/>
            <person name="Maillard F."/>
            <person name="Murat C."/>
            <person name="Nolan M."/>
            <person name="Ohm R.A."/>
            <person name="Pangilinan J."/>
            <person name="Pereira M.F."/>
            <person name="Perotto S."/>
            <person name="Peter M."/>
            <person name="Pfister S."/>
            <person name="Riley R."/>
            <person name="Sitrit Y."/>
            <person name="Stielow J.B."/>
            <person name="Szollosi G."/>
            <person name="Zifcakova L."/>
            <person name="Stursova M."/>
            <person name="Spatafora J.W."/>
            <person name="Tedersoo L."/>
            <person name="Vaario L.M."/>
            <person name="Yamada A."/>
            <person name="Yan M."/>
            <person name="Wang P."/>
            <person name="Xu J."/>
            <person name="Bruns T."/>
            <person name="Baldrian P."/>
            <person name="Vilgalys R."/>
            <person name="Dunand C."/>
            <person name="Henrissat B."/>
            <person name="Grigoriev I.V."/>
            <person name="Hibbett D."/>
            <person name="Nagy L.G."/>
            <person name="Martin F.M."/>
        </authorList>
    </citation>
    <scope>NUCLEOTIDE SEQUENCE</scope>
    <source>
        <strain evidence="3">UH-Tt-Lm1</strain>
    </source>
</reference>
<keyword evidence="2" id="KW-0812">Transmembrane</keyword>
<evidence type="ECO:0000256" key="1">
    <source>
        <dbReference type="SAM" id="MobiDB-lite"/>
    </source>
</evidence>
<feature type="region of interest" description="Disordered" evidence="1">
    <location>
        <begin position="114"/>
        <end position="134"/>
    </location>
</feature>
<gene>
    <name evidence="3" type="ORF">BJ322DRAFT_373012</name>
</gene>
<accession>A0A9P6H5H6</accession>
<dbReference type="AlphaFoldDB" id="A0A9P6H5H6"/>
<organism evidence="3 4">
    <name type="scientific">Thelephora terrestris</name>
    <dbReference type="NCBI Taxonomy" id="56493"/>
    <lineage>
        <taxon>Eukaryota</taxon>
        <taxon>Fungi</taxon>
        <taxon>Dikarya</taxon>
        <taxon>Basidiomycota</taxon>
        <taxon>Agaricomycotina</taxon>
        <taxon>Agaricomycetes</taxon>
        <taxon>Thelephorales</taxon>
        <taxon>Thelephoraceae</taxon>
        <taxon>Thelephora</taxon>
    </lineage>
</organism>
<sequence length="160" mass="17546">MITREVKISRKNVQFLLSLLPPSFPVMRLWLLCEILLLLSLCAVTCVAVSGQTVAMRRAHQLRKFDRITHANDDLVGQILAQGSSSPPQSSVAGKCTLVRPRAMTTPARTKFCRPKSVSKTNGTTTQGSSKSSAHTFSLNGGKWLYTSLSLVALTFLYSF</sequence>
<evidence type="ECO:0000313" key="4">
    <source>
        <dbReference type="Proteomes" id="UP000736335"/>
    </source>
</evidence>
<evidence type="ECO:0000256" key="2">
    <source>
        <dbReference type="SAM" id="Phobius"/>
    </source>
</evidence>
<name>A0A9P6H5H6_9AGAM</name>
<comment type="caution">
    <text evidence="3">The sequence shown here is derived from an EMBL/GenBank/DDBJ whole genome shotgun (WGS) entry which is preliminary data.</text>
</comment>
<keyword evidence="4" id="KW-1185">Reference proteome</keyword>
<reference evidence="3" key="2">
    <citation type="submission" date="2020-11" db="EMBL/GenBank/DDBJ databases">
        <authorList>
            <consortium name="DOE Joint Genome Institute"/>
            <person name="Kuo A."/>
            <person name="Miyauchi S."/>
            <person name="Kiss E."/>
            <person name="Drula E."/>
            <person name="Kohler A."/>
            <person name="Sanchez-Garcia M."/>
            <person name="Andreopoulos B."/>
            <person name="Barry K.W."/>
            <person name="Bonito G."/>
            <person name="Buee M."/>
            <person name="Carver A."/>
            <person name="Chen C."/>
            <person name="Cichocki N."/>
            <person name="Clum A."/>
            <person name="Culley D."/>
            <person name="Crous P.W."/>
            <person name="Fauchery L."/>
            <person name="Girlanda M."/>
            <person name="Hayes R."/>
            <person name="Keri Z."/>
            <person name="Labutti K."/>
            <person name="Lipzen A."/>
            <person name="Lombard V."/>
            <person name="Magnuson J."/>
            <person name="Maillard F."/>
            <person name="Morin E."/>
            <person name="Murat C."/>
            <person name="Nolan M."/>
            <person name="Ohm R."/>
            <person name="Pangilinan J."/>
            <person name="Pereira M."/>
            <person name="Perotto S."/>
            <person name="Peter M."/>
            <person name="Riley R."/>
            <person name="Sitrit Y."/>
            <person name="Stielow B."/>
            <person name="Szollosi G."/>
            <person name="Zifcakova L."/>
            <person name="Stursova M."/>
            <person name="Spatafora J.W."/>
            <person name="Tedersoo L."/>
            <person name="Vaario L.-M."/>
            <person name="Yamada A."/>
            <person name="Yan M."/>
            <person name="Wang P."/>
            <person name="Xu J."/>
            <person name="Bruns T."/>
            <person name="Baldrian P."/>
            <person name="Vilgalys R."/>
            <person name="Henrissat B."/>
            <person name="Grigoriev I.V."/>
            <person name="Hibbett D."/>
            <person name="Nagy L.G."/>
            <person name="Martin F.M."/>
        </authorList>
    </citation>
    <scope>NUCLEOTIDE SEQUENCE</scope>
    <source>
        <strain evidence="3">UH-Tt-Lm1</strain>
    </source>
</reference>
<keyword evidence="2" id="KW-0472">Membrane</keyword>
<feature type="transmembrane region" description="Helical" evidence="2">
    <location>
        <begin position="35"/>
        <end position="55"/>
    </location>
</feature>
<dbReference type="EMBL" id="WIUZ02000019">
    <property type="protein sequence ID" value="KAF9779659.1"/>
    <property type="molecule type" value="Genomic_DNA"/>
</dbReference>
<keyword evidence="2" id="KW-1133">Transmembrane helix</keyword>
<feature type="compositionally biased region" description="Polar residues" evidence="1">
    <location>
        <begin position="118"/>
        <end position="134"/>
    </location>
</feature>